<proteinExistence type="predicted"/>
<name>A0A7X6MGZ1_9ACTN</name>
<dbReference type="EMBL" id="JAAXPG010000027">
    <property type="protein sequence ID" value="NKZ00776.1"/>
    <property type="molecule type" value="Genomic_DNA"/>
</dbReference>
<comment type="caution">
    <text evidence="1">The sequence shown here is derived from an EMBL/GenBank/DDBJ whole genome shotgun (WGS) entry which is preliminary data.</text>
</comment>
<gene>
    <name evidence="1" type="ORF">HGB44_24355</name>
</gene>
<dbReference type="RefSeq" id="WP_061081389.1">
    <property type="nucleotide sequence ID" value="NZ_JAAXPG010000027.1"/>
</dbReference>
<dbReference type="GO" id="GO:0004497">
    <property type="term" value="F:monooxygenase activity"/>
    <property type="evidence" value="ECO:0007669"/>
    <property type="project" value="UniProtKB-KW"/>
</dbReference>
<evidence type="ECO:0000313" key="1">
    <source>
        <dbReference type="EMBL" id="NKZ00776.1"/>
    </source>
</evidence>
<sequence>MIRRLWHGWTSPADADAYERLLLDEVFPGIVARDLTGLRGLEAWRRPELAGEVEFVTVMSFDDVRAAAAFTGGDPDASVVPERARALLRRFDEHSAHYDLIGDGFSPRRGSSR</sequence>
<accession>A0A7X6MGZ1</accession>
<keyword evidence="2" id="KW-1185">Reference proteome</keyword>
<keyword evidence="1" id="KW-0560">Oxidoreductase</keyword>
<protein>
    <submittedName>
        <fullName evidence="1">Antibiotic biosynthesis monooxygenase</fullName>
    </submittedName>
</protein>
<keyword evidence="1" id="KW-0503">Monooxygenase</keyword>
<evidence type="ECO:0000313" key="2">
    <source>
        <dbReference type="Proteomes" id="UP000553209"/>
    </source>
</evidence>
<organism evidence="1 2">
    <name type="scientific">Nocardiopsis alborubida</name>
    <dbReference type="NCBI Taxonomy" id="146802"/>
    <lineage>
        <taxon>Bacteria</taxon>
        <taxon>Bacillati</taxon>
        <taxon>Actinomycetota</taxon>
        <taxon>Actinomycetes</taxon>
        <taxon>Streptosporangiales</taxon>
        <taxon>Nocardiopsidaceae</taxon>
        <taxon>Nocardiopsis</taxon>
    </lineage>
</organism>
<dbReference type="Proteomes" id="UP000553209">
    <property type="component" value="Unassembled WGS sequence"/>
</dbReference>
<dbReference type="AlphaFoldDB" id="A0A7X6MGZ1"/>
<reference evidence="1 2" key="1">
    <citation type="submission" date="2020-04" db="EMBL/GenBank/DDBJ databases">
        <title>MicrobeNet Type strains.</title>
        <authorList>
            <person name="Nicholson A.C."/>
        </authorList>
    </citation>
    <scope>NUCLEOTIDE SEQUENCE [LARGE SCALE GENOMIC DNA]</scope>
    <source>
        <strain evidence="1 2">ATCC 23612</strain>
    </source>
</reference>